<name>A0A8B6X7J2_9BURK</name>
<evidence type="ECO:0000256" key="8">
    <source>
        <dbReference type="ARBA" id="ARBA00023125"/>
    </source>
</evidence>
<dbReference type="GO" id="GO:0043022">
    <property type="term" value="F:ribosome binding"/>
    <property type="evidence" value="ECO:0007669"/>
    <property type="project" value="UniProtKB-UniRule"/>
</dbReference>
<dbReference type="HAMAP" id="MF_00848">
    <property type="entry name" value="Uup"/>
    <property type="match status" value="1"/>
</dbReference>
<comment type="similarity">
    <text evidence="11 12">Belongs to the ABC transporter superfamily. ABCF family. Uup subfamily.</text>
</comment>
<dbReference type="GO" id="GO:0006281">
    <property type="term" value="P:DNA repair"/>
    <property type="evidence" value="ECO:0007669"/>
    <property type="project" value="UniProtKB-KW"/>
</dbReference>
<dbReference type="PANTHER" id="PTHR42855:SF1">
    <property type="entry name" value="ABC TRANSPORTER DOMAIN-CONTAINING PROTEIN"/>
    <property type="match status" value="1"/>
</dbReference>
<keyword evidence="5 12" id="KW-0227">DNA damage</keyword>
<evidence type="ECO:0000256" key="5">
    <source>
        <dbReference type="ARBA" id="ARBA00022763"/>
    </source>
</evidence>
<dbReference type="Gene3D" id="3.40.50.300">
    <property type="entry name" value="P-loop containing nucleotide triphosphate hydrolases"/>
    <property type="match status" value="2"/>
</dbReference>
<dbReference type="GO" id="GO:0003677">
    <property type="term" value="F:DNA binding"/>
    <property type="evidence" value="ECO:0007669"/>
    <property type="project" value="UniProtKB-UniRule"/>
</dbReference>
<feature type="compositionally biased region" description="Gly residues" evidence="13">
    <location>
        <begin position="564"/>
        <end position="584"/>
    </location>
</feature>
<evidence type="ECO:0000256" key="12">
    <source>
        <dbReference type="HAMAP-Rule" id="MF_00848"/>
    </source>
</evidence>
<feature type="binding site" evidence="12">
    <location>
        <begin position="357"/>
        <end position="364"/>
    </location>
    <ligand>
        <name>ATP</name>
        <dbReference type="ChEBI" id="CHEBI:30616"/>
        <label>2</label>
    </ligand>
</feature>
<dbReference type="PROSITE" id="PS50893">
    <property type="entry name" value="ABC_TRANSPORTER_2"/>
    <property type="match status" value="2"/>
</dbReference>
<dbReference type="InterPro" id="IPR051309">
    <property type="entry name" value="ABCF_ATPase"/>
</dbReference>
<evidence type="ECO:0000256" key="7">
    <source>
        <dbReference type="ARBA" id="ARBA00022840"/>
    </source>
</evidence>
<keyword evidence="2 12" id="KW-0963">Cytoplasm</keyword>
<dbReference type="RefSeq" id="WP_028312744.1">
    <property type="nucleotide sequence ID" value="NZ_KI519499.1"/>
</dbReference>
<proteinExistence type="inferred from homology"/>
<dbReference type="Proteomes" id="UP000675920">
    <property type="component" value="Unplaced"/>
</dbReference>
<dbReference type="GO" id="GO:0016887">
    <property type="term" value="F:ATP hydrolysis activity"/>
    <property type="evidence" value="ECO:0007669"/>
    <property type="project" value="UniProtKB-UniRule"/>
</dbReference>
<keyword evidence="4 12" id="KW-0547">Nucleotide-binding</keyword>
<evidence type="ECO:0000313" key="15">
    <source>
        <dbReference type="Proteomes" id="UP000675920"/>
    </source>
</evidence>
<comment type="catalytic activity">
    <reaction evidence="10 12">
        <text>ATP + H2O = ADP + phosphate + H(+)</text>
        <dbReference type="Rhea" id="RHEA:13065"/>
        <dbReference type="ChEBI" id="CHEBI:15377"/>
        <dbReference type="ChEBI" id="CHEBI:15378"/>
        <dbReference type="ChEBI" id="CHEBI:30616"/>
        <dbReference type="ChEBI" id="CHEBI:43474"/>
        <dbReference type="ChEBI" id="CHEBI:456216"/>
    </reaction>
</comment>
<dbReference type="InterPro" id="IPR037118">
    <property type="entry name" value="Val-tRNA_synth_C_sf"/>
</dbReference>
<reference evidence="16" key="4">
    <citation type="journal article" date="1998" name="Nature">
        <title>Crystal structure of the ATP-binding subunit of an ABC transporter.</title>
        <authorList>
            <person name="Hung L.W."/>
            <person name="Wang I.X."/>
            <person name="Nikaido K."/>
            <person name="Liu P.Q."/>
            <person name="Ames G.F."/>
            <person name="Kim S.H."/>
        </authorList>
    </citation>
    <scope>NUCLEOTIDE SEQUENCE</scope>
</reference>
<keyword evidence="3 12" id="KW-0677">Repeat</keyword>
<sequence>MALLTLNDASLAFGHWPLLDHTDFSLEAGERVGLIGRNGTGKSSLLRVLVGDSALDDGQRVVQSGARIALVAQEPELDPEHTAAEAVAAGLPGAALITAYESALAALDTAHDDPAALDRLSHAQAALEAAGAWGAAHRVEAWLGRLGIAAGTKVGSMSGGQRKRVALAQALVAEPDVLMLDEPTNHLDFAAIAWLEQLLVEQPGFPPGFSLVFVTHDRRFLDKVATRIVELDRGKLASFPGNFDAYRRRKADMREAEALANARFDKLLAQEEVWIRKGVEARRTRSVGRVARLVEMRKERADRRNAQGNVKLSIESGERSGKRVAELTGVTKRFGERTIVRNLDLALMRGDKLGILGDNGAGKTTLLRLILGELAPDEGKVKLGTGLRVAYFDQMRAALDLEKSLRDTIAPGSDYVEIGTERKHVMSYLGDFLFAPARANSPVKSLSGGERNRLLLARLFAQPANLLVLDEPTNDLDIETLELLEELLLDYDGTVLIVSHDRAFIDEVVTQCVLAEGDGRWSEYVGGWADVERARGGMVVTADPRADKTLAPGKAEAATKAGAAQGGKGAEAGAGNGGSAGGAAGNATASGGAAGNAARPRVKLSYKEQRELDTLPAGIEAMEAEQTRLQAMLADPATYASRAAEIPALTAELSALGEKLEAAITRWAELEERAGG</sequence>
<keyword evidence="15" id="KW-1185">Reference proteome</keyword>
<dbReference type="InterPro" id="IPR032524">
    <property type="entry name" value="ABC_tran_C"/>
</dbReference>
<evidence type="ECO:0000256" key="4">
    <source>
        <dbReference type="ARBA" id="ARBA00022741"/>
    </source>
</evidence>
<dbReference type="Pfam" id="PF16326">
    <property type="entry name" value="ABC_tran_CTD"/>
    <property type="match status" value="1"/>
</dbReference>
<evidence type="ECO:0000256" key="13">
    <source>
        <dbReference type="SAM" id="MobiDB-lite"/>
    </source>
</evidence>
<accession>A0A8B6X7J2</accession>
<comment type="function">
    <text evidence="12">Probably plays a role in ribosome assembly or function. May be involved in resolution of branched DNA intermediates that result from template switching in postreplication gaps. Binds DNA and has ATPase activity.</text>
</comment>
<evidence type="ECO:0000256" key="10">
    <source>
        <dbReference type="ARBA" id="ARBA00049360"/>
    </source>
</evidence>
<dbReference type="PROSITE" id="PS00211">
    <property type="entry name" value="ABC_TRANSPORTER_1"/>
    <property type="match status" value="2"/>
</dbReference>
<dbReference type="InterPro" id="IPR003439">
    <property type="entry name" value="ABC_transporter-like_ATP-bd"/>
</dbReference>
<dbReference type="InterPro" id="IPR032781">
    <property type="entry name" value="ABC_tran_Xtn"/>
</dbReference>
<dbReference type="FunFam" id="3.40.50.300:FF:000309">
    <property type="entry name" value="ABC transporter ATP-binding protein"/>
    <property type="match status" value="1"/>
</dbReference>
<evidence type="ECO:0000256" key="9">
    <source>
        <dbReference type="ARBA" id="ARBA00023204"/>
    </source>
</evidence>
<reference evidence="16" key="1">
    <citation type="journal article" date="1990" name="J. Bioenerg. Biomembr.">
        <title>Binding protein-dependent transport systems.</title>
        <authorList>
            <person name="Higgins C.F."/>
            <person name="Hyde S.C."/>
            <person name="Mimmack M.M."/>
            <person name="Gileadi U."/>
            <person name="Gill D.R."/>
            <person name="Gallagher M.P."/>
        </authorList>
    </citation>
    <scope>NUCLEOTIDE SEQUENCE</scope>
</reference>
<organism evidence="15 16">
    <name type="scientific">Derxia gummosa DSM 723</name>
    <dbReference type="NCBI Taxonomy" id="1121388"/>
    <lineage>
        <taxon>Bacteria</taxon>
        <taxon>Pseudomonadati</taxon>
        <taxon>Pseudomonadota</taxon>
        <taxon>Betaproteobacteria</taxon>
        <taxon>Burkholderiales</taxon>
        <taxon>Alcaligenaceae</taxon>
        <taxon>Derxia</taxon>
    </lineage>
</organism>
<evidence type="ECO:0000256" key="11">
    <source>
        <dbReference type="ARBA" id="ARBA00061478"/>
    </source>
</evidence>
<dbReference type="OrthoDB" id="9762051at2"/>
<keyword evidence="1" id="KW-1003">Cell membrane</keyword>
<keyword evidence="7 12" id="KW-0067">ATP-binding</keyword>
<dbReference type="PANTHER" id="PTHR42855">
    <property type="entry name" value="ABC TRANSPORTER ATP-BINDING SUBUNIT"/>
    <property type="match status" value="1"/>
</dbReference>
<reference evidence="16" key="3">
    <citation type="journal article" date="1991" name="Gene">
        <title>Homology between proteins controlling Streptomyces fradiae tylosin resistance and ATP-binding transport.</title>
        <authorList>
            <person name="Rosteck P.R. Jr."/>
            <person name="Reynolds P.A."/>
            <person name="Hershberger C.L."/>
        </authorList>
    </citation>
    <scope>NUCLEOTIDE SEQUENCE</scope>
</reference>
<dbReference type="EC" id="3.6.1.-" evidence="12"/>
<keyword evidence="9 12" id="KW-0234">DNA repair</keyword>
<gene>
    <name evidence="12" type="primary">uup</name>
</gene>
<evidence type="ECO:0000313" key="16">
    <source>
        <dbReference type="RefSeq" id="WP_028312744.1"/>
    </source>
</evidence>
<dbReference type="Gene3D" id="1.10.287.380">
    <property type="entry name" value="Valyl-tRNA synthetase, C-terminal domain"/>
    <property type="match status" value="1"/>
</dbReference>
<feature type="domain" description="ABC transporter" evidence="14">
    <location>
        <begin position="4"/>
        <end position="258"/>
    </location>
</feature>
<dbReference type="InterPro" id="IPR027417">
    <property type="entry name" value="P-loop_NTPase"/>
</dbReference>
<comment type="subcellular location">
    <subcellularLocation>
        <location evidence="12">Cytoplasm</location>
    </subcellularLocation>
    <text evidence="12">Associates with ribosomes.</text>
</comment>
<protein>
    <recommendedName>
        <fullName evidence="12">ATP-binding protein Uup</fullName>
        <ecNumber evidence="12">3.6.1.-</ecNumber>
    </recommendedName>
</protein>
<reference evidence="16" key="2">
    <citation type="journal article" date="1990" name="Mol. Microbiol.">
        <title>Structure and function of haemolysin B,P-glycoprotein and other members of a novel family of membrane translocators.</title>
        <authorList>
            <person name="Blight M.A."/>
            <person name="Holland I.B."/>
        </authorList>
    </citation>
    <scope>NUCLEOTIDE SEQUENCE</scope>
</reference>
<evidence type="ECO:0000256" key="1">
    <source>
        <dbReference type="ARBA" id="ARBA00022475"/>
    </source>
</evidence>
<dbReference type="Pfam" id="PF00005">
    <property type="entry name" value="ABC_tran"/>
    <property type="match status" value="2"/>
</dbReference>
<keyword evidence="6 12" id="KW-0378">Hydrolase</keyword>
<feature type="binding site" evidence="12">
    <location>
        <begin position="36"/>
        <end position="43"/>
    </location>
    <ligand>
        <name>ATP</name>
        <dbReference type="ChEBI" id="CHEBI:30616"/>
        <label>1</label>
    </ligand>
</feature>
<dbReference type="SMART" id="SM00382">
    <property type="entry name" value="AAA"/>
    <property type="match status" value="2"/>
</dbReference>
<reference evidence="16" key="5">
    <citation type="submission" date="2025-08" db="UniProtKB">
        <authorList>
            <consortium name="RefSeq"/>
        </authorList>
    </citation>
    <scope>IDENTIFICATION</scope>
</reference>
<dbReference type="InterPro" id="IPR043686">
    <property type="entry name" value="Uup"/>
</dbReference>
<keyword evidence="1" id="KW-0472">Membrane</keyword>
<feature type="compositionally biased region" description="Low complexity" evidence="13">
    <location>
        <begin position="585"/>
        <end position="598"/>
    </location>
</feature>
<evidence type="ECO:0000256" key="3">
    <source>
        <dbReference type="ARBA" id="ARBA00022737"/>
    </source>
</evidence>
<evidence type="ECO:0000256" key="2">
    <source>
        <dbReference type="ARBA" id="ARBA00022490"/>
    </source>
</evidence>
<dbReference type="SUPFAM" id="SSF52540">
    <property type="entry name" value="P-loop containing nucleoside triphosphate hydrolases"/>
    <property type="match status" value="2"/>
</dbReference>
<dbReference type="InterPro" id="IPR003593">
    <property type="entry name" value="AAA+_ATPase"/>
</dbReference>
<feature type="region of interest" description="Disordered" evidence="13">
    <location>
        <begin position="562"/>
        <end position="602"/>
    </location>
</feature>
<evidence type="ECO:0000256" key="6">
    <source>
        <dbReference type="ARBA" id="ARBA00022801"/>
    </source>
</evidence>
<dbReference type="GO" id="GO:0005737">
    <property type="term" value="C:cytoplasm"/>
    <property type="evidence" value="ECO:0007669"/>
    <property type="project" value="UniProtKB-SubCell"/>
</dbReference>
<dbReference type="CDD" id="cd03221">
    <property type="entry name" value="ABCF_EF-3"/>
    <property type="match status" value="2"/>
</dbReference>
<feature type="domain" description="ABC transporter" evidence="14">
    <location>
        <begin position="325"/>
        <end position="542"/>
    </location>
</feature>
<dbReference type="AlphaFoldDB" id="A0A8B6X7J2"/>
<keyword evidence="8 12" id="KW-0238">DNA-binding</keyword>
<dbReference type="InterPro" id="IPR017871">
    <property type="entry name" value="ABC_transporter-like_CS"/>
</dbReference>
<dbReference type="FunFam" id="3.40.50.300:FF:000011">
    <property type="entry name" value="Putative ABC transporter ATP-binding component"/>
    <property type="match status" value="1"/>
</dbReference>
<evidence type="ECO:0000259" key="14">
    <source>
        <dbReference type="PROSITE" id="PS50893"/>
    </source>
</evidence>
<dbReference type="Pfam" id="PF12848">
    <property type="entry name" value="ABC_tran_Xtn"/>
    <property type="match status" value="1"/>
</dbReference>
<dbReference type="GO" id="GO:0005524">
    <property type="term" value="F:ATP binding"/>
    <property type="evidence" value="ECO:0007669"/>
    <property type="project" value="UniProtKB-UniRule"/>
</dbReference>